<dbReference type="AlphaFoldDB" id="A0A9J6G035"/>
<evidence type="ECO:0000313" key="2">
    <source>
        <dbReference type="EMBL" id="KAH9371766.1"/>
    </source>
</evidence>
<evidence type="ECO:0000313" key="3">
    <source>
        <dbReference type="Proteomes" id="UP000821853"/>
    </source>
</evidence>
<accession>A0A9J6G035</accession>
<comment type="caution">
    <text evidence="2">The sequence shown here is derived from an EMBL/GenBank/DDBJ whole genome shotgun (WGS) entry which is preliminary data.</text>
</comment>
<keyword evidence="3" id="KW-1185">Reference proteome</keyword>
<gene>
    <name evidence="2" type="ORF">HPB48_022553</name>
</gene>
<dbReference type="EMBL" id="JABSTR010000005">
    <property type="protein sequence ID" value="KAH9371766.1"/>
    <property type="molecule type" value="Genomic_DNA"/>
</dbReference>
<sequence>MPTDGGIEDRDGLYISIQHEDAPASPTLPVAAVASQLQVSPPATIHSPLPPATQPAASPSPAGHFLAPSSQPPADSATCGVWSANKAMFLICKYKELKEKIGISGGFK</sequence>
<proteinExistence type="predicted"/>
<dbReference type="Proteomes" id="UP000821853">
    <property type="component" value="Chromosome 3"/>
</dbReference>
<reference evidence="2 3" key="1">
    <citation type="journal article" date="2020" name="Cell">
        <title>Large-Scale Comparative Analyses of Tick Genomes Elucidate Their Genetic Diversity and Vector Capacities.</title>
        <authorList>
            <consortium name="Tick Genome and Microbiome Consortium (TIGMIC)"/>
            <person name="Jia N."/>
            <person name="Wang J."/>
            <person name="Shi W."/>
            <person name="Du L."/>
            <person name="Sun Y."/>
            <person name="Zhan W."/>
            <person name="Jiang J.F."/>
            <person name="Wang Q."/>
            <person name="Zhang B."/>
            <person name="Ji P."/>
            <person name="Bell-Sakyi L."/>
            <person name="Cui X.M."/>
            <person name="Yuan T.T."/>
            <person name="Jiang B.G."/>
            <person name="Yang W.F."/>
            <person name="Lam T.T."/>
            <person name="Chang Q.C."/>
            <person name="Ding S.J."/>
            <person name="Wang X.J."/>
            <person name="Zhu J.G."/>
            <person name="Ruan X.D."/>
            <person name="Zhao L."/>
            <person name="Wei J.T."/>
            <person name="Ye R.Z."/>
            <person name="Que T.C."/>
            <person name="Du C.H."/>
            <person name="Zhou Y.H."/>
            <person name="Cheng J.X."/>
            <person name="Dai P.F."/>
            <person name="Guo W.B."/>
            <person name="Han X.H."/>
            <person name="Huang E.J."/>
            <person name="Li L.F."/>
            <person name="Wei W."/>
            <person name="Gao Y.C."/>
            <person name="Liu J.Z."/>
            <person name="Shao H.Z."/>
            <person name="Wang X."/>
            <person name="Wang C.C."/>
            <person name="Yang T.C."/>
            <person name="Huo Q.B."/>
            <person name="Li W."/>
            <person name="Chen H.Y."/>
            <person name="Chen S.E."/>
            <person name="Zhou L.G."/>
            <person name="Ni X.B."/>
            <person name="Tian J.H."/>
            <person name="Sheng Y."/>
            <person name="Liu T."/>
            <person name="Pan Y.S."/>
            <person name="Xia L.Y."/>
            <person name="Li J."/>
            <person name="Zhao F."/>
            <person name="Cao W.C."/>
        </authorList>
    </citation>
    <scope>NUCLEOTIDE SEQUENCE [LARGE SCALE GENOMIC DNA]</scope>
    <source>
        <strain evidence="2">HaeL-2018</strain>
    </source>
</reference>
<evidence type="ECO:0000256" key="1">
    <source>
        <dbReference type="SAM" id="MobiDB-lite"/>
    </source>
</evidence>
<name>A0A9J6G035_HAELO</name>
<protein>
    <submittedName>
        <fullName evidence="2">Uncharacterized protein</fullName>
    </submittedName>
</protein>
<feature type="region of interest" description="Disordered" evidence="1">
    <location>
        <begin position="41"/>
        <end position="71"/>
    </location>
</feature>
<organism evidence="2 3">
    <name type="scientific">Haemaphysalis longicornis</name>
    <name type="common">Bush tick</name>
    <dbReference type="NCBI Taxonomy" id="44386"/>
    <lineage>
        <taxon>Eukaryota</taxon>
        <taxon>Metazoa</taxon>
        <taxon>Ecdysozoa</taxon>
        <taxon>Arthropoda</taxon>
        <taxon>Chelicerata</taxon>
        <taxon>Arachnida</taxon>
        <taxon>Acari</taxon>
        <taxon>Parasitiformes</taxon>
        <taxon>Ixodida</taxon>
        <taxon>Ixodoidea</taxon>
        <taxon>Ixodidae</taxon>
        <taxon>Haemaphysalinae</taxon>
        <taxon>Haemaphysalis</taxon>
    </lineage>
</organism>
<dbReference type="VEuPathDB" id="VectorBase:HLOH_054564"/>